<accession>A0A8J2XVT7</accession>
<name>A0A8J2XVT7_9BACT</name>
<comment type="caution">
    <text evidence="1">The sequence shown here is derived from an EMBL/GenBank/DDBJ whole genome shotgun (WGS) entry which is preliminary data.</text>
</comment>
<proteinExistence type="predicted"/>
<evidence type="ECO:0000313" key="1">
    <source>
        <dbReference type="EMBL" id="GGB18763.1"/>
    </source>
</evidence>
<dbReference type="RefSeq" id="WP_188936612.1">
    <property type="nucleotide sequence ID" value="NZ_BMJC01000005.1"/>
</dbReference>
<reference evidence="1" key="1">
    <citation type="journal article" date="2014" name="Int. J. Syst. Evol. Microbiol.">
        <title>Complete genome sequence of Corynebacterium casei LMG S-19264T (=DSM 44701T), isolated from a smear-ripened cheese.</title>
        <authorList>
            <consortium name="US DOE Joint Genome Institute (JGI-PGF)"/>
            <person name="Walter F."/>
            <person name="Albersmeier A."/>
            <person name="Kalinowski J."/>
            <person name="Ruckert C."/>
        </authorList>
    </citation>
    <scope>NUCLEOTIDE SEQUENCE</scope>
    <source>
        <strain evidence="1">CGMCC 1.15448</strain>
    </source>
</reference>
<dbReference type="AlphaFoldDB" id="A0A8J2XVT7"/>
<dbReference type="Proteomes" id="UP000607559">
    <property type="component" value="Unassembled WGS sequence"/>
</dbReference>
<dbReference type="EMBL" id="BMJC01000005">
    <property type="protein sequence ID" value="GGB18763.1"/>
    <property type="molecule type" value="Genomic_DNA"/>
</dbReference>
<reference evidence="1" key="2">
    <citation type="submission" date="2020-09" db="EMBL/GenBank/DDBJ databases">
        <authorList>
            <person name="Sun Q."/>
            <person name="Zhou Y."/>
        </authorList>
    </citation>
    <scope>NUCLEOTIDE SEQUENCE</scope>
    <source>
        <strain evidence="1">CGMCC 1.15448</strain>
    </source>
</reference>
<evidence type="ECO:0000313" key="2">
    <source>
        <dbReference type="Proteomes" id="UP000607559"/>
    </source>
</evidence>
<keyword evidence="2" id="KW-1185">Reference proteome</keyword>
<protein>
    <submittedName>
        <fullName evidence="1">Uncharacterized protein</fullName>
    </submittedName>
</protein>
<organism evidence="1 2">
    <name type="scientific">Puia dinghuensis</name>
    <dbReference type="NCBI Taxonomy" id="1792502"/>
    <lineage>
        <taxon>Bacteria</taxon>
        <taxon>Pseudomonadati</taxon>
        <taxon>Bacteroidota</taxon>
        <taxon>Chitinophagia</taxon>
        <taxon>Chitinophagales</taxon>
        <taxon>Chitinophagaceae</taxon>
        <taxon>Puia</taxon>
    </lineage>
</organism>
<sequence>MDLSSFFILTYEGESVLPNSVDLSKHEIVFYLDANLCLDIVSYFDNKGLLDKALINVQTLIVFCQQNKIEVVPKFGALELCHNKVSRNLDILKCKEFVNKITYAFDKQFDNSVKLNQIDFKYEIEVGEMDRKIFETFFPLILTSYVTLLKIYVLCKKNNPQKGNVLKNLKLLLHWCDKHLNASMASEIQLAIKIFGGNSEYKK</sequence>
<gene>
    <name evidence="1" type="ORF">GCM10011511_48210</name>
</gene>